<dbReference type="SMART" id="SM00388">
    <property type="entry name" value="HisKA"/>
    <property type="match status" value="1"/>
</dbReference>
<organism evidence="14 15">
    <name type="scientific">Blautia hansenii</name>
    <name type="common">Ruminococcus hansenii</name>
    <dbReference type="NCBI Taxonomy" id="1322"/>
    <lineage>
        <taxon>Bacteria</taxon>
        <taxon>Bacillati</taxon>
        <taxon>Bacillota</taxon>
        <taxon>Clostridia</taxon>
        <taxon>Lachnospirales</taxon>
        <taxon>Lachnospiraceae</taxon>
        <taxon>Blautia</taxon>
    </lineage>
</organism>
<dbReference type="PANTHER" id="PTHR45453:SF2">
    <property type="entry name" value="HISTIDINE KINASE"/>
    <property type="match status" value="1"/>
</dbReference>
<sequence length="412" mass="47580">MDRHGNKEIKSMAAVLGCVMAGILLLSSVYLVYRYEERNRQAAQLALRYPWSEGVWIEIREAKNTADTKQADREKQKELQEKYGYYFFSAKESKEILLLFASEILIIAGIFAGAVFFIRKRAKTEENLERAQIKVLEDSMERFMDGNFDTAELLNIQSDYLWGLREKEEKLGTYIENMKERLEQEESSTKALITDISHQLKTPFAAFRVCYEMMEDDTLTEEEGKEFYIQGKQELENLGKLMELLLNMSRLEGSMIHLEPQVRSLKKTILGAVNTVIMKAVDKNIELSAELEDCYSNHDFRWTQEAMINVLDNAIKYSKPGKKVEIRMRKLTSYVLIEVFDEGIGIPRKDRNKIFQRFYRGEEAREMERDGAGVGLYLARQILEQQGGTICVKDRSGILGSCFHIMLPLAEA</sequence>
<keyword evidence="7 12" id="KW-0812">Transmembrane</keyword>
<evidence type="ECO:0000256" key="12">
    <source>
        <dbReference type="SAM" id="Phobius"/>
    </source>
</evidence>
<evidence type="ECO:0000256" key="9">
    <source>
        <dbReference type="ARBA" id="ARBA00022989"/>
    </source>
</evidence>
<dbReference type="Gene3D" id="3.30.565.10">
    <property type="entry name" value="Histidine kinase-like ATPase, C-terminal domain"/>
    <property type="match status" value="1"/>
</dbReference>
<evidence type="ECO:0000256" key="6">
    <source>
        <dbReference type="ARBA" id="ARBA00022679"/>
    </source>
</evidence>
<feature type="transmembrane region" description="Helical" evidence="12">
    <location>
        <begin position="96"/>
        <end position="118"/>
    </location>
</feature>
<evidence type="ECO:0000256" key="10">
    <source>
        <dbReference type="ARBA" id="ARBA00023012"/>
    </source>
</evidence>
<dbReference type="PROSITE" id="PS50109">
    <property type="entry name" value="HIS_KIN"/>
    <property type="match status" value="1"/>
</dbReference>
<keyword evidence="9 12" id="KW-1133">Transmembrane helix</keyword>
<keyword evidence="15" id="KW-1185">Reference proteome</keyword>
<keyword evidence="11 12" id="KW-0472">Membrane</keyword>
<evidence type="ECO:0000259" key="13">
    <source>
        <dbReference type="PROSITE" id="PS50109"/>
    </source>
</evidence>
<evidence type="ECO:0000256" key="11">
    <source>
        <dbReference type="ARBA" id="ARBA00023136"/>
    </source>
</evidence>
<comment type="subcellular location">
    <subcellularLocation>
        <location evidence="2">Cell membrane</location>
        <topology evidence="2">Multi-pass membrane protein</topology>
    </subcellularLocation>
</comment>
<dbReference type="RefSeq" id="WP_173749732.1">
    <property type="nucleotide sequence ID" value="NZ_JAAITA010000015.1"/>
</dbReference>
<dbReference type="CDD" id="cd00082">
    <property type="entry name" value="HisKA"/>
    <property type="match status" value="1"/>
</dbReference>
<dbReference type="EC" id="2.7.13.3" evidence="3"/>
<name>A0ABX2I8R5_BLAHA</name>
<proteinExistence type="predicted"/>
<dbReference type="InterPro" id="IPR003594">
    <property type="entry name" value="HATPase_dom"/>
</dbReference>
<dbReference type="InterPro" id="IPR036097">
    <property type="entry name" value="HisK_dim/P_sf"/>
</dbReference>
<evidence type="ECO:0000256" key="8">
    <source>
        <dbReference type="ARBA" id="ARBA00022777"/>
    </source>
</evidence>
<evidence type="ECO:0000256" key="7">
    <source>
        <dbReference type="ARBA" id="ARBA00022692"/>
    </source>
</evidence>
<dbReference type="InterPro" id="IPR036890">
    <property type="entry name" value="HATPase_C_sf"/>
</dbReference>
<keyword evidence="5" id="KW-0597">Phosphoprotein</keyword>
<comment type="catalytic activity">
    <reaction evidence="1">
        <text>ATP + protein L-histidine = ADP + protein N-phospho-L-histidine.</text>
        <dbReference type="EC" id="2.7.13.3"/>
    </reaction>
</comment>
<gene>
    <name evidence="14" type="ORF">G5A70_11220</name>
</gene>
<dbReference type="Proteomes" id="UP000822142">
    <property type="component" value="Unassembled WGS sequence"/>
</dbReference>
<keyword evidence="10" id="KW-0902">Two-component regulatory system</keyword>
<dbReference type="InterPro" id="IPR003661">
    <property type="entry name" value="HisK_dim/P_dom"/>
</dbReference>
<accession>A0ABX2I8R5</accession>
<dbReference type="InterPro" id="IPR005467">
    <property type="entry name" value="His_kinase_dom"/>
</dbReference>
<evidence type="ECO:0000313" key="14">
    <source>
        <dbReference type="EMBL" id="NSJ86730.1"/>
    </source>
</evidence>
<dbReference type="SMART" id="SM00387">
    <property type="entry name" value="HATPase_c"/>
    <property type="match status" value="1"/>
</dbReference>
<keyword evidence="6" id="KW-0808">Transferase</keyword>
<comment type="caution">
    <text evidence="14">The sequence shown here is derived from an EMBL/GenBank/DDBJ whole genome shotgun (WGS) entry which is preliminary data.</text>
</comment>
<dbReference type="PANTHER" id="PTHR45453">
    <property type="entry name" value="PHOSPHATE REGULON SENSOR PROTEIN PHOR"/>
    <property type="match status" value="1"/>
</dbReference>
<dbReference type="CDD" id="cd00075">
    <property type="entry name" value="HATPase"/>
    <property type="match status" value="1"/>
</dbReference>
<dbReference type="InterPro" id="IPR050351">
    <property type="entry name" value="BphY/WalK/GraS-like"/>
</dbReference>
<feature type="transmembrane region" description="Helical" evidence="12">
    <location>
        <begin position="12"/>
        <end position="33"/>
    </location>
</feature>
<protein>
    <recommendedName>
        <fullName evidence="3">histidine kinase</fullName>
        <ecNumber evidence="3">2.7.13.3</ecNumber>
    </recommendedName>
</protein>
<evidence type="ECO:0000256" key="5">
    <source>
        <dbReference type="ARBA" id="ARBA00022553"/>
    </source>
</evidence>
<dbReference type="Pfam" id="PF00512">
    <property type="entry name" value="HisKA"/>
    <property type="match status" value="1"/>
</dbReference>
<dbReference type="GO" id="GO:0016301">
    <property type="term" value="F:kinase activity"/>
    <property type="evidence" value="ECO:0007669"/>
    <property type="project" value="UniProtKB-KW"/>
</dbReference>
<dbReference type="SUPFAM" id="SSF47384">
    <property type="entry name" value="Homodimeric domain of signal transducing histidine kinase"/>
    <property type="match status" value="1"/>
</dbReference>
<evidence type="ECO:0000313" key="15">
    <source>
        <dbReference type="Proteomes" id="UP000822142"/>
    </source>
</evidence>
<evidence type="ECO:0000256" key="2">
    <source>
        <dbReference type="ARBA" id="ARBA00004651"/>
    </source>
</evidence>
<reference evidence="14 15" key="1">
    <citation type="journal article" date="2020" name="Cell Host Microbe">
        <title>Functional and Genomic Variation between Human-Derived Isolates of Lachnospiraceae Reveals Inter- and Intra-Species Diversity.</title>
        <authorList>
            <person name="Sorbara M.T."/>
            <person name="Littmann E.R."/>
            <person name="Fontana E."/>
            <person name="Moody T.U."/>
            <person name="Kohout C.E."/>
            <person name="Gjonbalaj M."/>
            <person name="Eaton V."/>
            <person name="Seok R."/>
            <person name="Leiner I.M."/>
            <person name="Pamer E.G."/>
        </authorList>
    </citation>
    <scope>NUCLEOTIDE SEQUENCE [LARGE SCALE GENOMIC DNA]</scope>
    <source>
        <strain evidence="14 15">MSK.15.26</strain>
    </source>
</reference>
<dbReference type="Pfam" id="PF02518">
    <property type="entry name" value="HATPase_c"/>
    <property type="match status" value="1"/>
</dbReference>
<keyword evidence="8 14" id="KW-0418">Kinase</keyword>
<keyword evidence="4" id="KW-1003">Cell membrane</keyword>
<dbReference type="SUPFAM" id="SSF55874">
    <property type="entry name" value="ATPase domain of HSP90 chaperone/DNA topoisomerase II/histidine kinase"/>
    <property type="match status" value="1"/>
</dbReference>
<dbReference type="EMBL" id="JAAITA010000015">
    <property type="protein sequence ID" value="NSJ86730.1"/>
    <property type="molecule type" value="Genomic_DNA"/>
</dbReference>
<evidence type="ECO:0000256" key="3">
    <source>
        <dbReference type="ARBA" id="ARBA00012438"/>
    </source>
</evidence>
<feature type="domain" description="Histidine kinase" evidence="13">
    <location>
        <begin position="195"/>
        <end position="411"/>
    </location>
</feature>
<evidence type="ECO:0000256" key="4">
    <source>
        <dbReference type="ARBA" id="ARBA00022475"/>
    </source>
</evidence>
<dbReference type="Gene3D" id="1.10.287.130">
    <property type="match status" value="1"/>
</dbReference>
<evidence type="ECO:0000256" key="1">
    <source>
        <dbReference type="ARBA" id="ARBA00000085"/>
    </source>
</evidence>
<dbReference type="InterPro" id="IPR004358">
    <property type="entry name" value="Sig_transdc_His_kin-like_C"/>
</dbReference>
<dbReference type="PRINTS" id="PR00344">
    <property type="entry name" value="BCTRLSENSOR"/>
</dbReference>